<evidence type="ECO:0000256" key="4">
    <source>
        <dbReference type="ARBA" id="ARBA00023002"/>
    </source>
</evidence>
<comment type="subunit">
    <text evidence="2">Homodimer.</text>
</comment>
<name>A0A3A1UTH3_9BACL</name>
<sequence length="301" mass="32708">MRMECAIIGGGPAGLSAALVLGRARRKVVLFDDKQPRNAVTAHTHGFLTRDGVKPEELRRLARQDIRKYPSVELESRRVTGIMPIRGGFRLQADDGKVYEARKLLLATGLKERLPDLRGLQGMYGKSLFSCPYCDGWELRDKPLVVIADGDQAFTLSRLIYQWSRDLVVCTNGSASRLAPEELRLLHRKGIPVVNQRITELAGEKGQLRTVRFADGSSVKRAGGFVSPYWRHATQFAEQLGCRLSASGGIETDSLGRTSVSGVYAAGDASVISPAQAAIAAGEGSRAAIGINTDLVREDFG</sequence>
<evidence type="ECO:0000313" key="7">
    <source>
        <dbReference type="Proteomes" id="UP000266482"/>
    </source>
</evidence>
<gene>
    <name evidence="6" type="ORF">D3P08_16755</name>
</gene>
<proteinExistence type="predicted"/>
<keyword evidence="4" id="KW-0560">Oxidoreductase</keyword>
<feature type="domain" description="FAD/NAD(P)-binding" evidence="5">
    <location>
        <begin position="4"/>
        <end position="282"/>
    </location>
</feature>
<dbReference type="InterPro" id="IPR050097">
    <property type="entry name" value="Ferredoxin-NADP_redctase_2"/>
</dbReference>
<evidence type="ECO:0000256" key="3">
    <source>
        <dbReference type="ARBA" id="ARBA00022630"/>
    </source>
</evidence>
<comment type="caution">
    <text evidence="6">The sequence shown here is derived from an EMBL/GenBank/DDBJ whole genome shotgun (WGS) entry which is preliminary data.</text>
</comment>
<dbReference type="AlphaFoldDB" id="A0A3A1UTH3"/>
<dbReference type="Pfam" id="PF07992">
    <property type="entry name" value="Pyr_redox_2"/>
    <property type="match status" value="1"/>
</dbReference>
<evidence type="ECO:0000256" key="1">
    <source>
        <dbReference type="ARBA" id="ARBA00001974"/>
    </source>
</evidence>
<dbReference type="EMBL" id="QXQA01000010">
    <property type="protein sequence ID" value="RIX51554.1"/>
    <property type="molecule type" value="Genomic_DNA"/>
</dbReference>
<dbReference type="RefSeq" id="WP_119600845.1">
    <property type="nucleotide sequence ID" value="NZ_QXQA01000010.1"/>
</dbReference>
<dbReference type="InterPro" id="IPR036188">
    <property type="entry name" value="FAD/NAD-bd_sf"/>
</dbReference>
<dbReference type="Proteomes" id="UP000266482">
    <property type="component" value="Unassembled WGS sequence"/>
</dbReference>
<evidence type="ECO:0000313" key="6">
    <source>
        <dbReference type="EMBL" id="RIX51554.1"/>
    </source>
</evidence>
<evidence type="ECO:0000256" key="2">
    <source>
        <dbReference type="ARBA" id="ARBA00011738"/>
    </source>
</evidence>
<dbReference type="PRINTS" id="PR00469">
    <property type="entry name" value="PNDRDTASEII"/>
</dbReference>
<keyword evidence="7" id="KW-1185">Reference proteome</keyword>
<protein>
    <submittedName>
        <fullName evidence="6">NAD(P)/FAD-dependent oxidoreductase</fullName>
    </submittedName>
</protein>
<dbReference type="InterPro" id="IPR023753">
    <property type="entry name" value="FAD/NAD-binding_dom"/>
</dbReference>
<comment type="cofactor">
    <cofactor evidence="1">
        <name>FAD</name>
        <dbReference type="ChEBI" id="CHEBI:57692"/>
    </cofactor>
</comment>
<accession>A0A3A1UTH3</accession>
<organism evidence="6 7">
    <name type="scientific">Paenibacillus nanensis</name>
    <dbReference type="NCBI Taxonomy" id="393251"/>
    <lineage>
        <taxon>Bacteria</taxon>
        <taxon>Bacillati</taxon>
        <taxon>Bacillota</taxon>
        <taxon>Bacilli</taxon>
        <taxon>Bacillales</taxon>
        <taxon>Paenibacillaceae</taxon>
        <taxon>Paenibacillus</taxon>
    </lineage>
</organism>
<keyword evidence="3" id="KW-0285">Flavoprotein</keyword>
<reference evidence="6 7" key="1">
    <citation type="submission" date="2018-09" db="EMBL/GenBank/DDBJ databases">
        <title>Paenibacillus aracenensis nov. sp. isolated from a cave in southern Spain.</title>
        <authorList>
            <person name="Jurado V."/>
            <person name="Gutierrez-Patricio S."/>
            <person name="Gonzalez-Pimentel J.L."/>
            <person name="Miller A.Z."/>
            <person name="Laiz L."/>
            <person name="Saiz-Jimenez C."/>
        </authorList>
    </citation>
    <scope>NUCLEOTIDE SEQUENCE [LARGE SCALE GENOMIC DNA]</scope>
    <source>
        <strain evidence="6 7">DSM 22867</strain>
    </source>
</reference>
<dbReference type="PANTHER" id="PTHR48105">
    <property type="entry name" value="THIOREDOXIN REDUCTASE 1-RELATED-RELATED"/>
    <property type="match status" value="1"/>
</dbReference>
<evidence type="ECO:0000259" key="5">
    <source>
        <dbReference type="Pfam" id="PF07992"/>
    </source>
</evidence>
<dbReference type="Gene3D" id="3.50.50.60">
    <property type="entry name" value="FAD/NAD(P)-binding domain"/>
    <property type="match status" value="2"/>
</dbReference>
<dbReference type="OrthoDB" id="9806179at2"/>
<dbReference type="SUPFAM" id="SSF51905">
    <property type="entry name" value="FAD/NAD(P)-binding domain"/>
    <property type="match status" value="1"/>
</dbReference>
<dbReference type="PRINTS" id="PR00368">
    <property type="entry name" value="FADPNR"/>
</dbReference>
<dbReference type="GO" id="GO:0016491">
    <property type="term" value="F:oxidoreductase activity"/>
    <property type="evidence" value="ECO:0007669"/>
    <property type="project" value="UniProtKB-KW"/>
</dbReference>